<feature type="compositionally biased region" description="Low complexity" evidence="1">
    <location>
        <begin position="12"/>
        <end position="49"/>
    </location>
</feature>
<protein>
    <submittedName>
        <fullName evidence="2">Uncharacterized protein</fullName>
    </submittedName>
</protein>
<keyword evidence="3" id="KW-1185">Reference proteome</keyword>
<dbReference type="EMBL" id="BAABJQ010000003">
    <property type="protein sequence ID" value="GAA5179844.1"/>
    <property type="molecule type" value="Genomic_DNA"/>
</dbReference>
<proteinExistence type="predicted"/>
<evidence type="ECO:0000313" key="3">
    <source>
        <dbReference type="Proteomes" id="UP001501570"/>
    </source>
</evidence>
<gene>
    <name evidence="2" type="ORF">GCM10023322_10820</name>
</gene>
<feature type="region of interest" description="Disordered" evidence="1">
    <location>
        <begin position="1"/>
        <end position="62"/>
    </location>
</feature>
<feature type="compositionally biased region" description="Basic and acidic residues" evidence="1">
    <location>
        <begin position="87"/>
        <end position="106"/>
    </location>
</feature>
<feature type="region of interest" description="Disordered" evidence="1">
    <location>
        <begin position="87"/>
        <end position="114"/>
    </location>
</feature>
<reference evidence="3" key="1">
    <citation type="journal article" date="2019" name="Int. J. Syst. Evol. Microbiol.">
        <title>The Global Catalogue of Microorganisms (GCM) 10K type strain sequencing project: providing services to taxonomists for standard genome sequencing and annotation.</title>
        <authorList>
            <consortium name="The Broad Institute Genomics Platform"/>
            <consortium name="The Broad Institute Genome Sequencing Center for Infectious Disease"/>
            <person name="Wu L."/>
            <person name="Ma J."/>
        </authorList>
    </citation>
    <scope>NUCLEOTIDE SEQUENCE [LARGE SCALE GENOMIC DNA]</scope>
    <source>
        <strain evidence="3">JCM 18304</strain>
    </source>
</reference>
<accession>A0ABP9RM73</accession>
<evidence type="ECO:0000313" key="2">
    <source>
        <dbReference type="EMBL" id="GAA5179844.1"/>
    </source>
</evidence>
<comment type="caution">
    <text evidence="2">The sequence shown here is derived from an EMBL/GenBank/DDBJ whole genome shotgun (WGS) entry which is preliminary data.</text>
</comment>
<dbReference type="Proteomes" id="UP001501570">
    <property type="component" value="Unassembled WGS sequence"/>
</dbReference>
<sequence>MFGRRKRQPEFDGSAAPAGSASAGSAPDGSAPDGSAPDGSAPDGSAPAPAREKRDRLGSAMYRVLGPAAVQGALQGHSPEVRRAWKELQERNRQARREAAAGREADEPGSSPSL</sequence>
<organism evidence="2 3">
    <name type="scientific">Rugosimonospora acidiphila</name>
    <dbReference type="NCBI Taxonomy" id="556531"/>
    <lineage>
        <taxon>Bacteria</taxon>
        <taxon>Bacillati</taxon>
        <taxon>Actinomycetota</taxon>
        <taxon>Actinomycetes</taxon>
        <taxon>Micromonosporales</taxon>
        <taxon>Micromonosporaceae</taxon>
        <taxon>Rugosimonospora</taxon>
    </lineage>
</organism>
<dbReference type="RefSeq" id="WP_345626661.1">
    <property type="nucleotide sequence ID" value="NZ_BAABJQ010000003.1"/>
</dbReference>
<name>A0ABP9RM73_9ACTN</name>
<evidence type="ECO:0000256" key="1">
    <source>
        <dbReference type="SAM" id="MobiDB-lite"/>
    </source>
</evidence>